<feature type="transmembrane region" description="Helical" evidence="6">
    <location>
        <begin position="271"/>
        <end position="296"/>
    </location>
</feature>
<feature type="region of interest" description="Disordered" evidence="5">
    <location>
        <begin position="345"/>
        <end position="379"/>
    </location>
</feature>
<protein>
    <recommendedName>
        <fullName evidence="9">Transmembrane protein UsgS</fullName>
    </recommendedName>
</protein>
<dbReference type="Pfam" id="PF07264">
    <property type="entry name" value="EI24"/>
    <property type="match status" value="1"/>
</dbReference>
<comment type="caution">
    <text evidence="7">The sequence shown here is derived from an EMBL/GenBank/DDBJ whole genome shotgun (WGS) entry which is preliminary data.</text>
</comment>
<keyword evidence="8" id="KW-1185">Reference proteome</keyword>
<name>A0A9P1M8I2_9PEZI</name>
<keyword evidence="3 6" id="KW-1133">Transmembrane helix</keyword>
<organism evidence="7 8">
    <name type="scientific">Parascedosporium putredinis</name>
    <dbReference type="NCBI Taxonomy" id="1442378"/>
    <lineage>
        <taxon>Eukaryota</taxon>
        <taxon>Fungi</taxon>
        <taxon>Dikarya</taxon>
        <taxon>Ascomycota</taxon>
        <taxon>Pezizomycotina</taxon>
        <taxon>Sordariomycetes</taxon>
        <taxon>Hypocreomycetidae</taxon>
        <taxon>Microascales</taxon>
        <taxon>Microascaceae</taxon>
        <taxon>Parascedosporium</taxon>
    </lineage>
</organism>
<evidence type="ECO:0000256" key="5">
    <source>
        <dbReference type="SAM" id="MobiDB-lite"/>
    </source>
</evidence>
<dbReference type="PANTHER" id="PTHR38421">
    <property type="entry name" value="TRANSMEMBRANE PROTEIN USGS"/>
    <property type="match status" value="1"/>
</dbReference>
<comment type="subcellular location">
    <subcellularLocation>
        <location evidence="1">Membrane</location>
        <topology evidence="1">Multi-pass membrane protein</topology>
    </subcellularLocation>
</comment>
<proteinExistence type="predicted"/>
<evidence type="ECO:0000256" key="1">
    <source>
        <dbReference type="ARBA" id="ARBA00004141"/>
    </source>
</evidence>
<evidence type="ECO:0000313" key="8">
    <source>
        <dbReference type="Proteomes" id="UP000838763"/>
    </source>
</evidence>
<accession>A0A9P1M8I2</accession>
<dbReference type="EMBL" id="CALLCH030000002">
    <property type="protein sequence ID" value="CAI4211677.1"/>
    <property type="molecule type" value="Genomic_DNA"/>
</dbReference>
<keyword evidence="2 6" id="KW-0812">Transmembrane</keyword>
<feature type="transmembrane region" description="Helical" evidence="6">
    <location>
        <begin position="66"/>
        <end position="95"/>
    </location>
</feature>
<feature type="compositionally biased region" description="Low complexity" evidence="5">
    <location>
        <begin position="365"/>
        <end position="379"/>
    </location>
</feature>
<dbReference type="AlphaFoldDB" id="A0A9P1M8I2"/>
<reference evidence="7" key="1">
    <citation type="submission" date="2022-11" db="EMBL/GenBank/DDBJ databases">
        <authorList>
            <person name="Scott C."/>
            <person name="Bruce N."/>
        </authorList>
    </citation>
    <scope>NUCLEOTIDE SEQUENCE</scope>
</reference>
<dbReference type="InterPro" id="IPR059112">
    <property type="entry name" value="CysZ/EI24"/>
</dbReference>
<gene>
    <name evidence="7" type="ORF">PPNO1_LOCUS1452</name>
</gene>
<feature type="transmembrane region" description="Helical" evidence="6">
    <location>
        <begin position="115"/>
        <end position="134"/>
    </location>
</feature>
<keyword evidence="4 6" id="KW-0472">Membrane</keyword>
<dbReference type="OrthoDB" id="10041630at2759"/>
<sequence>MATQRGRPPVREGEKEPLDLDAIKSQFDISNFDLNAIIRGIQLTFVGANRALQNQEIFTNKHYKQAAYAVAAGLVIRLAIAIPIFLVKVSLWFLSFFVSMQEATWDDTLIQGLDFIAEYVLQVPFFLMVLMRYVSPTLDNLFMDSLRWVDITYVQKHKNERPASLRPLYYPNLKQYRLTDGSTHNTSLADRISVFVYRFAKRGFVSLVVYALPGLGPLCRGPLPPRAWLVVFLQTYFSTRSLMRELLEPYFARIHFTSAQKKQWFHARAGLLFGFALAFNVLVRVPLVGVLVYGVAEASTAYLLTKITDPLPHPSARLASPRARPCGRTSKSSWASLSNLDALQTAPPSPPISTAASTGIDLGTAASSSEDPPLSELPSYEEAMASLRVQSN</sequence>
<dbReference type="Proteomes" id="UP000838763">
    <property type="component" value="Unassembled WGS sequence"/>
</dbReference>
<evidence type="ECO:0000256" key="2">
    <source>
        <dbReference type="ARBA" id="ARBA00022692"/>
    </source>
</evidence>
<evidence type="ECO:0008006" key="9">
    <source>
        <dbReference type="Google" id="ProtNLM"/>
    </source>
</evidence>
<evidence type="ECO:0000256" key="4">
    <source>
        <dbReference type="ARBA" id="ARBA00023136"/>
    </source>
</evidence>
<evidence type="ECO:0000313" key="7">
    <source>
        <dbReference type="EMBL" id="CAI4211677.1"/>
    </source>
</evidence>
<evidence type="ECO:0000256" key="6">
    <source>
        <dbReference type="SAM" id="Phobius"/>
    </source>
</evidence>
<evidence type="ECO:0000256" key="3">
    <source>
        <dbReference type="ARBA" id="ARBA00022989"/>
    </source>
</evidence>
<dbReference type="PANTHER" id="PTHR38421:SF1">
    <property type="entry name" value="TRANSMEMBRANE PROTEIN"/>
    <property type="match status" value="1"/>
</dbReference>